<evidence type="ECO:0000313" key="2">
    <source>
        <dbReference type="Proteomes" id="UP001558613"/>
    </source>
</evidence>
<organism evidence="1 2">
    <name type="scientific">Cirrhinus molitorella</name>
    <name type="common">mud carp</name>
    <dbReference type="NCBI Taxonomy" id="172907"/>
    <lineage>
        <taxon>Eukaryota</taxon>
        <taxon>Metazoa</taxon>
        <taxon>Chordata</taxon>
        <taxon>Craniata</taxon>
        <taxon>Vertebrata</taxon>
        <taxon>Euteleostomi</taxon>
        <taxon>Actinopterygii</taxon>
        <taxon>Neopterygii</taxon>
        <taxon>Teleostei</taxon>
        <taxon>Ostariophysi</taxon>
        <taxon>Cypriniformes</taxon>
        <taxon>Cyprinidae</taxon>
        <taxon>Labeoninae</taxon>
        <taxon>Labeonini</taxon>
        <taxon>Cirrhinus</taxon>
    </lineage>
</organism>
<proteinExistence type="predicted"/>
<keyword evidence="2" id="KW-1185">Reference proteome</keyword>
<gene>
    <name evidence="1" type="ORF">QQF64_027123</name>
</gene>
<name>A0ABR3NBJ4_9TELE</name>
<dbReference type="EMBL" id="JAYMGO010000005">
    <property type="protein sequence ID" value="KAL1274309.1"/>
    <property type="molecule type" value="Genomic_DNA"/>
</dbReference>
<accession>A0ABR3NBJ4</accession>
<sequence>MIDYCLYPVKPSVFTLAFCCSHSLTHLSLQSSCLLPAVSTVICDCFVQPDIELLSSEISEIWACGSGYEMCREQLRAQEISAEKNITAVDADIFTRALRSHALIKD</sequence>
<evidence type="ECO:0000313" key="1">
    <source>
        <dbReference type="EMBL" id="KAL1274309.1"/>
    </source>
</evidence>
<protein>
    <submittedName>
        <fullName evidence="1">Uncharacterized protein</fullName>
    </submittedName>
</protein>
<dbReference type="Proteomes" id="UP001558613">
    <property type="component" value="Unassembled WGS sequence"/>
</dbReference>
<comment type="caution">
    <text evidence="1">The sequence shown here is derived from an EMBL/GenBank/DDBJ whole genome shotgun (WGS) entry which is preliminary data.</text>
</comment>
<reference evidence="1 2" key="1">
    <citation type="submission" date="2023-09" db="EMBL/GenBank/DDBJ databases">
        <authorList>
            <person name="Wang M."/>
        </authorList>
    </citation>
    <scope>NUCLEOTIDE SEQUENCE [LARGE SCALE GENOMIC DNA]</scope>
    <source>
        <strain evidence="1">GT-2023</strain>
        <tissue evidence="1">Liver</tissue>
    </source>
</reference>